<feature type="transmembrane region" description="Helical" evidence="10">
    <location>
        <begin position="12"/>
        <end position="34"/>
    </location>
</feature>
<dbReference type="InterPro" id="IPR036890">
    <property type="entry name" value="HATPase_C_sf"/>
</dbReference>
<reference evidence="12 13" key="1">
    <citation type="submission" date="2016-07" db="EMBL/GenBank/DDBJ databases">
        <title>Genomic analysis of zinc-resistant bacterium Mucilaginibacter pedocola TBZ30.</title>
        <authorList>
            <person name="Huang J."/>
            <person name="Tang J."/>
        </authorList>
    </citation>
    <scope>NUCLEOTIDE SEQUENCE [LARGE SCALE GENOMIC DNA]</scope>
    <source>
        <strain evidence="12 13">TBZ30</strain>
    </source>
</reference>
<keyword evidence="5" id="KW-0808">Transferase</keyword>
<organism evidence="12 13">
    <name type="scientific">Mucilaginibacter pedocola</name>
    <dbReference type="NCBI Taxonomy" id="1792845"/>
    <lineage>
        <taxon>Bacteria</taxon>
        <taxon>Pseudomonadati</taxon>
        <taxon>Bacteroidota</taxon>
        <taxon>Sphingobacteriia</taxon>
        <taxon>Sphingobacteriales</taxon>
        <taxon>Sphingobacteriaceae</taxon>
        <taxon>Mucilaginibacter</taxon>
    </lineage>
</organism>
<feature type="transmembrane region" description="Helical" evidence="10">
    <location>
        <begin position="128"/>
        <end position="150"/>
    </location>
</feature>
<dbReference type="SUPFAM" id="SSF55874">
    <property type="entry name" value="ATPase domain of HSP90 chaperone/DNA topoisomerase II/histidine kinase"/>
    <property type="match status" value="1"/>
</dbReference>
<comment type="catalytic activity">
    <reaction evidence="1">
        <text>ATP + protein L-histidine = ADP + protein N-phospho-L-histidine.</text>
        <dbReference type="EC" id="2.7.13.3"/>
    </reaction>
</comment>
<dbReference type="STRING" id="1792845.BC343_16975"/>
<sequence length="416" mass="47022">MKLTSHYNKVSILITVSVLLTGAVIYYFAISSIASGMLDEHLSEEVSELISFVNVEQKLPAASNFDDDQTEFLKSINRHTPTRFFDTIYHVPQKIGYKAGRAVEGELFLKGDSYKFVIIISREGAEGLVQVITTITLLLAVVLLGILFLANRYFINGLWQPFYSILNQLKAFDITRSGNYGRAKTAVNEFTELDGAVEAMVERAQNEYENLKKFTEDASHEMMTPLAVIRSKLDTLIQDDTLQKEHLDQINDIYSATSKLSRLKHALLLLVKIEHNLVPDVEDIELDQLVADKMVQFQELMRAKDLVIDKNLSLKKIKTSKYLMDILLNNLFSNAIRHNINGGTISIWLNAQELKIQNTGSANQLDSSAIFNRFRKGRLSEGTGLGLTIAKNICALYNWNLGYEFTDGTHNFLIHF</sequence>
<evidence type="ECO:0000313" key="12">
    <source>
        <dbReference type="EMBL" id="OOQ56690.1"/>
    </source>
</evidence>
<dbReference type="PANTHER" id="PTHR45453:SF2">
    <property type="entry name" value="HISTIDINE KINASE"/>
    <property type="match status" value="1"/>
</dbReference>
<evidence type="ECO:0000256" key="9">
    <source>
        <dbReference type="ARBA" id="ARBA00023136"/>
    </source>
</evidence>
<dbReference type="Pfam" id="PF02518">
    <property type="entry name" value="HATPase_c"/>
    <property type="match status" value="1"/>
</dbReference>
<keyword evidence="9 10" id="KW-0472">Membrane</keyword>
<dbReference type="InterPro" id="IPR003661">
    <property type="entry name" value="HisK_dim/P_dom"/>
</dbReference>
<feature type="domain" description="Histidine kinase" evidence="11">
    <location>
        <begin position="217"/>
        <end position="416"/>
    </location>
</feature>
<keyword evidence="4" id="KW-1003">Cell membrane</keyword>
<dbReference type="OrthoDB" id="1522504at2"/>
<evidence type="ECO:0000256" key="6">
    <source>
        <dbReference type="ARBA" id="ARBA00022692"/>
    </source>
</evidence>
<evidence type="ECO:0000256" key="8">
    <source>
        <dbReference type="ARBA" id="ARBA00022989"/>
    </source>
</evidence>
<evidence type="ECO:0000256" key="7">
    <source>
        <dbReference type="ARBA" id="ARBA00022777"/>
    </source>
</evidence>
<keyword evidence="6 10" id="KW-0812">Transmembrane</keyword>
<evidence type="ECO:0000256" key="5">
    <source>
        <dbReference type="ARBA" id="ARBA00022679"/>
    </source>
</evidence>
<dbReference type="PANTHER" id="PTHR45453">
    <property type="entry name" value="PHOSPHATE REGULON SENSOR PROTEIN PHOR"/>
    <property type="match status" value="1"/>
</dbReference>
<dbReference type="EC" id="2.7.13.3" evidence="3"/>
<dbReference type="Pfam" id="PF00512">
    <property type="entry name" value="HisKA"/>
    <property type="match status" value="1"/>
</dbReference>
<keyword evidence="13" id="KW-1185">Reference proteome</keyword>
<dbReference type="InterPro" id="IPR036097">
    <property type="entry name" value="HisK_dim/P_sf"/>
</dbReference>
<evidence type="ECO:0000256" key="10">
    <source>
        <dbReference type="SAM" id="Phobius"/>
    </source>
</evidence>
<dbReference type="GO" id="GO:0004721">
    <property type="term" value="F:phosphoprotein phosphatase activity"/>
    <property type="evidence" value="ECO:0007669"/>
    <property type="project" value="TreeGrafter"/>
</dbReference>
<evidence type="ECO:0000256" key="1">
    <source>
        <dbReference type="ARBA" id="ARBA00000085"/>
    </source>
</evidence>
<dbReference type="GO" id="GO:0005886">
    <property type="term" value="C:plasma membrane"/>
    <property type="evidence" value="ECO:0007669"/>
    <property type="project" value="UniProtKB-SubCell"/>
</dbReference>
<keyword evidence="8 10" id="KW-1133">Transmembrane helix</keyword>
<dbReference type="Proteomes" id="UP000189739">
    <property type="component" value="Unassembled WGS sequence"/>
</dbReference>
<dbReference type="InterPro" id="IPR003594">
    <property type="entry name" value="HATPase_dom"/>
</dbReference>
<dbReference type="GO" id="GO:0000155">
    <property type="term" value="F:phosphorelay sensor kinase activity"/>
    <property type="evidence" value="ECO:0007669"/>
    <property type="project" value="InterPro"/>
</dbReference>
<dbReference type="InterPro" id="IPR050351">
    <property type="entry name" value="BphY/WalK/GraS-like"/>
</dbReference>
<dbReference type="RefSeq" id="WP_078351102.1">
    <property type="nucleotide sequence ID" value="NZ_MBTF01000038.1"/>
</dbReference>
<keyword evidence="7" id="KW-0418">Kinase</keyword>
<dbReference type="InterPro" id="IPR005467">
    <property type="entry name" value="His_kinase_dom"/>
</dbReference>
<evidence type="ECO:0000256" key="4">
    <source>
        <dbReference type="ARBA" id="ARBA00022475"/>
    </source>
</evidence>
<dbReference type="PROSITE" id="PS50109">
    <property type="entry name" value="HIS_KIN"/>
    <property type="match status" value="1"/>
</dbReference>
<evidence type="ECO:0000256" key="3">
    <source>
        <dbReference type="ARBA" id="ARBA00012438"/>
    </source>
</evidence>
<dbReference type="Gene3D" id="1.10.287.130">
    <property type="match status" value="1"/>
</dbReference>
<dbReference type="Gene3D" id="3.30.565.10">
    <property type="entry name" value="Histidine kinase-like ATPase, C-terminal domain"/>
    <property type="match status" value="1"/>
</dbReference>
<comment type="caution">
    <text evidence="12">The sequence shown here is derived from an EMBL/GenBank/DDBJ whole genome shotgun (WGS) entry which is preliminary data.</text>
</comment>
<evidence type="ECO:0000313" key="13">
    <source>
        <dbReference type="Proteomes" id="UP000189739"/>
    </source>
</evidence>
<dbReference type="EMBL" id="MBTF01000038">
    <property type="protein sequence ID" value="OOQ56690.1"/>
    <property type="molecule type" value="Genomic_DNA"/>
</dbReference>
<dbReference type="AlphaFoldDB" id="A0A1S9P6W0"/>
<dbReference type="SMART" id="SM00388">
    <property type="entry name" value="HisKA"/>
    <property type="match status" value="1"/>
</dbReference>
<gene>
    <name evidence="12" type="ORF">BC343_16975</name>
</gene>
<dbReference type="GO" id="GO:0016036">
    <property type="term" value="P:cellular response to phosphate starvation"/>
    <property type="evidence" value="ECO:0007669"/>
    <property type="project" value="TreeGrafter"/>
</dbReference>
<dbReference type="CDD" id="cd00082">
    <property type="entry name" value="HisKA"/>
    <property type="match status" value="1"/>
</dbReference>
<evidence type="ECO:0000259" key="11">
    <source>
        <dbReference type="PROSITE" id="PS50109"/>
    </source>
</evidence>
<name>A0A1S9P6W0_9SPHI</name>
<dbReference type="SUPFAM" id="SSF47384">
    <property type="entry name" value="Homodimeric domain of signal transducing histidine kinase"/>
    <property type="match status" value="1"/>
</dbReference>
<proteinExistence type="predicted"/>
<evidence type="ECO:0000256" key="2">
    <source>
        <dbReference type="ARBA" id="ARBA00004651"/>
    </source>
</evidence>
<accession>A0A1S9P6W0</accession>
<protein>
    <recommendedName>
        <fullName evidence="3">histidine kinase</fullName>
        <ecNumber evidence="3">2.7.13.3</ecNumber>
    </recommendedName>
</protein>
<comment type="subcellular location">
    <subcellularLocation>
        <location evidence="2">Cell membrane</location>
        <topology evidence="2">Multi-pass membrane protein</topology>
    </subcellularLocation>
</comment>